<keyword evidence="1" id="KW-0175">Coiled coil</keyword>
<keyword evidence="4" id="KW-1185">Reference proteome</keyword>
<feature type="compositionally biased region" description="Low complexity" evidence="2">
    <location>
        <begin position="12"/>
        <end position="36"/>
    </location>
</feature>
<accession>A0ABS8V8P5</accession>
<evidence type="ECO:0000313" key="3">
    <source>
        <dbReference type="EMBL" id="MCD9642807.1"/>
    </source>
</evidence>
<organism evidence="3 4">
    <name type="scientific">Datura stramonium</name>
    <name type="common">Jimsonweed</name>
    <name type="synonym">Common thornapple</name>
    <dbReference type="NCBI Taxonomy" id="4076"/>
    <lineage>
        <taxon>Eukaryota</taxon>
        <taxon>Viridiplantae</taxon>
        <taxon>Streptophyta</taxon>
        <taxon>Embryophyta</taxon>
        <taxon>Tracheophyta</taxon>
        <taxon>Spermatophyta</taxon>
        <taxon>Magnoliopsida</taxon>
        <taxon>eudicotyledons</taxon>
        <taxon>Gunneridae</taxon>
        <taxon>Pentapetalae</taxon>
        <taxon>asterids</taxon>
        <taxon>lamiids</taxon>
        <taxon>Solanales</taxon>
        <taxon>Solanaceae</taxon>
        <taxon>Solanoideae</taxon>
        <taxon>Datureae</taxon>
        <taxon>Datura</taxon>
    </lineage>
</organism>
<name>A0ABS8V8P5_DATST</name>
<comment type="caution">
    <text evidence="3">The sequence shown here is derived from an EMBL/GenBank/DDBJ whole genome shotgun (WGS) entry which is preliminary data.</text>
</comment>
<proteinExistence type="predicted"/>
<evidence type="ECO:0000256" key="2">
    <source>
        <dbReference type="SAM" id="MobiDB-lite"/>
    </source>
</evidence>
<gene>
    <name evidence="3" type="ORF">HAX54_029826</name>
</gene>
<protein>
    <submittedName>
        <fullName evidence="3">Uncharacterized protein</fullName>
    </submittedName>
</protein>
<dbReference type="Proteomes" id="UP000823775">
    <property type="component" value="Unassembled WGS sequence"/>
</dbReference>
<dbReference type="EMBL" id="JACEIK010003711">
    <property type="protein sequence ID" value="MCD9642807.1"/>
    <property type="molecule type" value="Genomic_DNA"/>
</dbReference>
<dbReference type="PANTHER" id="PTHR35493">
    <property type="entry name" value="STRUCTURAL MAINTENANCE OF CHROMOSOMES PROTEIN"/>
    <property type="match status" value="1"/>
</dbReference>
<evidence type="ECO:0000313" key="4">
    <source>
        <dbReference type="Proteomes" id="UP000823775"/>
    </source>
</evidence>
<feature type="region of interest" description="Disordered" evidence="2">
    <location>
        <begin position="1"/>
        <end position="57"/>
    </location>
</feature>
<reference evidence="3 4" key="1">
    <citation type="journal article" date="2021" name="BMC Genomics">
        <title>Datura genome reveals duplications of psychoactive alkaloid biosynthetic genes and high mutation rate following tissue culture.</title>
        <authorList>
            <person name="Rajewski A."/>
            <person name="Carter-House D."/>
            <person name="Stajich J."/>
            <person name="Litt A."/>
        </authorList>
    </citation>
    <scope>NUCLEOTIDE SEQUENCE [LARGE SCALE GENOMIC DNA]</scope>
    <source>
        <strain evidence="3">AR-01</strain>
    </source>
</reference>
<dbReference type="PANTHER" id="PTHR35493:SF2">
    <property type="entry name" value="EPIDERMAL GROWTH FACTOR RECEPTOR SUBSTRATE 15 HOMOLOG"/>
    <property type="match status" value="1"/>
</dbReference>
<feature type="region of interest" description="Disordered" evidence="2">
    <location>
        <begin position="270"/>
        <end position="300"/>
    </location>
</feature>
<evidence type="ECO:0000256" key="1">
    <source>
        <dbReference type="SAM" id="Coils"/>
    </source>
</evidence>
<sequence length="394" mass="43954">MSLIKPSSRYAKTSFDSSRSSTKSDPSSSTDLTPKTHNTALIKIKKGSNGVAPTTHQSNFSSMVKKFVEHKSASSKLLKQQQQQKKGDLKLVIPADFIAEDLKKTAKRGSGLSAFHKKLFKGSSSAAGVKKEEGSAKKALTEVKGNTRTLGMVLRSERELLSMNKEQEDQIVELKLMLEEKNQEVEKLKDLCLKQREEIKSLKNSILFPDVMNSQVQDLLEKQGSELKQAKQLIPNLQRQVTSLTGQLQCLAEDLAEVKADKYAIRGSYDSLGSPPGYDQEEAANSLEFSSEDHTIPGSPDDMFLKDVNPCLTPYYAKTKSKEFEDFNSPDAKDLVKNNIQVYHEAGYNSCARKLSKSSDCRQCSNTDNKATRAARRSDESKCTYRKQVHSKFF</sequence>
<feature type="coiled-coil region" evidence="1">
    <location>
        <begin position="164"/>
        <end position="247"/>
    </location>
</feature>